<evidence type="ECO:0000313" key="1">
    <source>
        <dbReference type="EMBL" id="CAD7659592.1"/>
    </source>
</evidence>
<organism evidence="1">
    <name type="scientific">Oppiella nova</name>
    <dbReference type="NCBI Taxonomy" id="334625"/>
    <lineage>
        <taxon>Eukaryota</taxon>
        <taxon>Metazoa</taxon>
        <taxon>Ecdysozoa</taxon>
        <taxon>Arthropoda</taxon>
        <taxon>Chelicerata</taxon>
        <taxon>Arachnida</taxon>
        <taxon>Acari</taxon>
        <taxon>Acariformes</taxon>
        <taxon>Sarcoptiformes</taxon>
        <taxon>Oribatida</taxon>
        <taxon>Brachypylina</taxon>
        <taxon>Oppioidea</taxon>
        <taxon>Oppiidae</taxon>
        <taxon>Oppiella</taxon>
    </lineage>
</organism>
<feature type="non-terminal residue" evidence="1">
    <location>
        <position position="1"/>
    </location>
</feature>
<keyword evidence="2" id="KW-1185">Reference proteome</keyword>
<name>A0A7R9MIC1_9ACAR</name>
<gene>
    <name evidence="1" type="ORF">ONB1V03_LOCUS16187</name>
</gene>
<proteinExistence type="predicted"/>
<accession>A0A7R9MIC1</accession>
<reference evidence="1" key="1">
    <citation type="submission" date="2020-11" db="EMBL/GenBank/DDBJ databases">
        <authorList>
            <person name="Tran Van P."/>
        </authorList>
    </citation>
    <scope>NUCLEOTIDE SEQUENCE</scope>
</reference>
<dbReference type="EMBL" id="OC932649">
    <property type="protein sequence ID" value="CAD7659592.1"/>
    <property type="molecule type" value="Genomic_DNA"/>
</dbReference>
<protein>
    <submittedName>
        <fullName evidence="1">Uncharacterized protein</fullName>
    </submittedName>
</protein>
<dbReference type="OrthoDB" id="6512498at2759"/>
<feature type="non-terminal residue" evidence="1">
    <location>
        <position position="410"/>
    </location>
</feature>
<dbReference type="EMBL" id="CAJPVJ010017824">
    <property type="protein sequence ID" value="CAG2176754.1"/>
    <property type="molecule type" value="Genomic_DNA"/>
</dbReference>
<dbReference type="Proteomes" id="UP000728032">
    <property type="component" value="Unassembled WGS sequence"/>
</dbReference>
<sequence length="410" mass="48324">SSLPRYPYRARVLTCSPTSEKFDFRWKTYEKLWIRLSIDESRELSYANLDVILSMIKLQGLKYKHLGLGIVTDFYERFMSKAKNYLPTAYLVLDTYQPHNVTNKRLFYCMLGITFEEYRWMGEKLDVSRKNVIEVTDTKSNLAKELMNIQGNILRNVMWASDYIRNKKSNNLWGAIHIIVHDIILDQFTILNNDLDKIPSGELKAKALQEFIDELVTCSPTTDKMDFRWKTLKVWDKASIDETQELSNANIDVIIAMMRLQGLKYRLQGLDIVDRFYQRFITRATKYMPTAFSVIDAYQPHNATIRKMNYYMLGISFEEYRWMGEKLDVKRKNVLEVRDTEKNLVQKLDNIQKQILKTILWASDYIRKKGDTFWGSLHILFHDLVETEFTELNNELAQMSNGELKAKALQ</sequence>
<dbReference type="AlphaFoldDB" id="A0A7R9MIC1"/>
<evidence type="ECO:0000313" key="2">
    <source>
        <dbReference type="Proteomes" id="UP000728032"/>
    </source>
</evidence>